<dbReference type="GO" id="GO:0042651">
    <property type="term" value="C:thylakoid membrane"/>
    <property type="evidence" value="ECO:0007669"/>
    <property type="project" value="UniProtKB-UniRule"/>
</dbReference>
<evidence type="ECO:0000256" key="6">
    <source>
        <dbReference type="HAMAP-Rule" id="MF_01386"/>
    </source>
</evidence>
<dbReference type="Pfam" id="PF06596">
    <property type="entry name" value="PsbX"/>
    <property type="match status" value="1"/>
</dbReference>
<dbReference type="InterPro" id="IPR009518">
    <property type="entry name" value="PSII_PsbX"/>
</dbReference>
<evidence type="ECO:0000256" key="2">
    <source>
        <dbReference type="ARBA" id="ARBA00022692"/>
    </source>
</evidence>
<reference evidence="7" key="2">
    <citation type="submission" date="2014-07" db="EMBL/GenBank/DDBJ databases">
        <authorList>
            <person name="David S.R."/>
            <person name="Jackson C.J."/>
            <person name="Adrian R.-P."/>
        </authorList>
    </citation>
    <scope>NUCLEOTIDE SEQUENCE</scope>
    <source>
        <strain evidence="7">NIES-763</strain>
    </source>
</reference>
<keyword evidence="3 6" id="KW-1133">Transmembrane helix</keyword>
<sequence>MTSSLSAFINSLLWGAIVVVIPLSAALLFISQKDKIQRN</sequence>
<dbReference type="RefSeq" id="NP_043252.1">
    <property type="nucleotide sequence ID" value="NC_001675.1"/>
</dbReference>
<dbReference type="Gene3D" id="1.20.5.510">
    <property type="entry name" value="Single helix bin"/>
    <property type="match status" value="1"/>
</dbReference>
<dbReference type="InterPro" id="IPR023431">
    <property type="entry name" value="PSII_PsbX_type_1_subfam"/>
</dbReference>
<keyword evidence="4 6" id="KW-0472">Membrane</keyword>
<dbReference type="GeneID" id="801603"/>
<organism evidence="7">
    <name type="scientific">Cyanophora paradoxa</name>
    <dbReference type="NCBI Taxonomy" id="2762"/>
    <lineage>
        <taxon>Eukaryota</taxon>
        <taxon>Glaucocystophyceae</taxon>
        <taxon>Cyanophorales</taxon>
        <taxon>Cyanophoraceae</taxon>
        <taxon>Cyanophora</taxon>
    </lineage>
</organism>
<name>A0A097PBH4_CYAPA</name>
<keyword evidence="1 6" id="KW-0602">Photosynthesis</keyword>
<keyword evidence="5 6" id="KW-0604">Photosystem II</keyword>
<evidence type="ECO:0000256" key="5">
    <source>
        <dbReference type="ARBA" id="ARBA00023276"/>
    </source>
</evidence>
<dbReference type="GO" id="GO:0015979">
    <property type="term" value="P:photosynthesis"/>
    <property type="evidence" value="ECO:0007669"/>
    <property type="project" value="UniProtKB-UniRule"/>
</dbReference>
<accession>A0A097PBH4</accession>
<reference evidence="7" key="1">
    <citation type="journal article" date="2014" name="Mol. Phylogenet. Evol.">
        <title>Nucleotide substitution analyses of the glaucophyte Cyanophora suggest an ancestrally lower mutation rate in plastid vs mitochondrial DNA for the Archaeplastida.</title>
        <authorList>
            <person name="Smith D.R."/>
            <person name="Jackson C.J."/>
            <person name="Reyes-Prieto A."/>
        </authorList>
    </citation>
    <scope>NUCLEOTIDE SEQUENCE</scope>
    <source>
        <strain evidence="7">NIES-763</strain>
    </source>
</reference>
<comment type="function">
    <text evidence="6">Involved in the binding and/or turnover of quinones at the Q(B) site of photosystem II (PSII). PSII is a light-driven water plastoquinone oxidoreductase, using light energy to abstract electrons from H(2)O, generating a proton gradient subsequently used for ATP formation.</text>
</comment>
<feature type="transmembrane region" description="Helical" evidence="6">
    <location>
        <begin position="12"/>
        <end position="30"/>
    </location>
</feature>
<dbReference type="EMBL" id="KM198929">
    <property type="protein sequence ID" value="AIU44556.1"/>
    <property type="molecule type" value="Genomic_DNA"/>
</dbReference>
<dbReference type="SMR" id="A0A097PBH4"/>
<gene>
    <name evidence="6 7" type="primary">psbX</name>
</gene>
<evidence type="ECO:0000256" key="1">
    <source>
        <dbReference type="ARBA" id="ARBA00022531"/>
    </source>
</evidence>
<keyword evidence="6" id="KW-0793">Thylakoid</keyword>
<geneLocation type="plastid" evidence="7"/>
<dbReference type="GO" id="GO:0009523">
    <property type="term" value="C:photosystem II"/>
    <property type="evidence" value="ECO:0007669"/>
    <property type="project" value="UniProtKB-KW"/>
</dbReference>
<protein>
    <recommendedName>
        <fullName evidence="6">Photosystem II reaction center protein X</fullName>
    </recommendedName>
</protein>
<evidence type="ECO:0000256" key="3">
    <source>
        <dbReference type="ARBA" id="ARBA00022989"/>
    </source>
</evidence>
<evidence type="ECO:0000313" key="7">
    <source>
        <dbReference type="EMBL" id="AIU44556.1"/>
    </source>
</evidence>
<keyword evidence="7" id="KW-0934">Plastid</keyword>
<comment type="subunit">
    <text evidence="6">PSII is composed of 1 copy each of membrane proteins PsbA, PsbB, PsbC, PsbD, PsbE, PsbF, PsbH, PsbI, PsbJ, PsbK, PsbL, PsbM, PsbT, PsbX, PsbY, PsbZ, Psb30/Ycf12, at least 3 peripheral proteins of the oxygen-evolving complex and a large number of cofactors. It forms dimeric complexes.</text>
</comment>
<comment type="similarity">
    <text evidence="6">Belongs to the PsbX family. Type 1 subfamily.</text>
</comment>
<comment type="subcellular location">
    <subcellularLocation>
        <location evidence="6">Cellular thylakoid membrane</location>
        <topology evidence="6">Single-pass membrane protein</topology>
    </subcellularLocation>
</comment>
<dbReference type="AlphaFoldDB" id="A0A097PBH4"/>
<evidence type="ECO:0000256" key="4">
    <source>
        <dbReference type="ARBA" id="ARBA00023136"/>
    </source>
</evidence>
<keyword evidence="2 6" id="KW-0812">Transmembrane</keyword>
<dbReference type="HAMAP" id="MF_01386">
    <property type="entry name" value="PSII_PsbX_1"/>
    <property type="match status" value="1"/>
</dbReference>
<proteinExistence type="inferred from homology"/>